<feature type="transmembrane region" description="Helical" evidence="2">
    <location>
        <begin position="662"/>
        <end position="686"/>
    </location>
</feature>
<keyword evidence="2" id="KW-1133">Transmembrane helix</keyword>
<dbReference type="PROSITE" id="PS50088">
    <property type="entry name" value="ANK_REPEAT"/>
    <property type="match status" value="1"/>
</dbReference>
<name>A0A2U1QCV6_ARTAN</name>
<dbReference type="Pfam" id="PF14244">
    <property type="entry name" value="Retrotran_gag_3"/>
    <property type="match status" value="1"/>
</dbReference>
<evidence type="ECO:0000313" key="5">
    <source>
        <dbReference type="EMBL" id="PWA95828.1"/>
    </source>
</evidence>
<dbReference type="Pfam" id="PF13962">
    <property type="entry name" value="PGG"/>
    <property type="match status" value="1"/>
</dbReference>
<keyword evidence="2" id="KW-0472">Membrane</keyword>
<dbReference type="SMART" id="SM00248">
    <property type="entry name" value="ANK"/>
    <property type="match status" value="7"/>
</dbReference>
<protein>
    <submittedName>
        <fullName evidence="5">Ankyrin repeat-containing domain, PGG domain protein</fullName>
    </submittedName>
</protein>
<gene>
    <name evidence="5" type="ORF">CTI12_AA045690</name>
</gene>
<dbReference type="GO" id="GO:0016020">
    <property type="term" value="C:membrane"/>
    <property type="evidence" value="ECO:0007669"/>
    <property type="project" value="TreeGrafter"/>
</dbReference>
<feature type="domain" description="PGG" evidence="3">
    <location>
        <begin position="540"/>
        <end position="653"/>
    </location>
</feature>
<organism evidence="5 6">
    <name type="scientific">Artemisia annua</name>
    <name type="common">Sweet wormwood</name>
    <dbReference type="NCBI Taxonomy" id="35608"/>
    <lineage>
        <taxon>Eukaryota</taxon>
        <taxon>Viridiplantae</taxon>
        <taxon>Streptophyta</taxon>
        <taxon>Embryophyta</taxon>
        <taxon>Tracheophyta</taxon>
        <taxon>Spermatophyta</taxon>
        <taxon>Magnoliopsida</taxon>
        <taxon>eudicotyledons</taxon>
        <taxon>Gunneridae</taxon>
        <taxon>Pentapetalae</taxon>
        <taxon>asterids</taxon>
        <taxon>campanulids</taxon>
        <taxon>Asterales</taxon>
        <taxon>Asteraceae</taxon>
        <taxon>Asteroideae</taxon>
        <taxon>Anthemideae</taxon>
        <taxon>Artemisiinae</taxon>
        <taxon>Artemisia</taxon>
    </lineage>
</organism>
<dbReference type="EMBL" id="PKPP01000215">
    <property type="protein sequence ID" value="PWA95828.1"/>
    <property type="molecule type" value="Genomic_DNA"/>
</dbReference>
<dbReference type="InterPro" id="IPR002110">
    <property type="entry name" value="Ankyrin_rpt"/>
</dbReference>
<feature type="transmembrane region" description="Helical" evidence="2">
    <location>
        <begin position="550"/>
        <end position="569"/>
    </location>
</feature>
<reference evidence="5 6" key="1">
    <citation type="journal article" date="2018" name="Mol. Plant">
        <title>The genome of Artemisia annua provides insight into the evolution of Asteraceae family and artemisinin biosynthesis.</title>
        <authorList>
            <person name="Shen Q."/>
            <person name="Zhang L."/>
            <person name="Liao Z."/>
            <person name="Wang S."/>
            <person name="Yan T."/>
            <person name="Shi P."/>
            <person name="Liu M."/>
            <person name="Fu X."/>
            <person name="Pan Q."/>
            <person name="Wang Y."/>
            <person name="Lv Z."/>
            <person name="Lu X."/>
            <person name="Zhang F."/>
            <person name="Jiang W."/>
            <person name="Ma Y."/>
            <person name="Chen M."/>
            <person name="Hao X."/>
            <person name="Li L."/>
            <person name="Tang Y."/>
            <person name="Lv G."/>
            <person name="Zhou Y."/>
            <person name="Sun X."/>
            <person name="Brodelius P.E."/>
            <person name="Rose J.K.C."/>
            <person name="Tang K."/>
        </authorList>
    </citation>
    <scope>NUCLEOTIDE SEQUENCE [LARGE SCALE GENOMIC DNA]</scope>
    <source>
        <strain evidence="6">cv. Huhao1</strain>
        <tissue evidence="5">Leaf</tissue>
    </source>
</reference>
<keyword evidence="1" id="KW-0040">ANK repeat</keyword>
<sequence>MAGSSSNSSFIVEIKEYPYPSHISKPSLGVKLSDRDNYNVWKTQMIYFLTGHDMLGFINGKFVSPKRKGKAKMEAWKRSDALVVSWILGTLSGEVTTNVVKLLTSKNPNVDFTAKDAWDELELYFTPEIHQQTKGTVSVTDKITNNGNTALHVAVGTSKDPEFFKKMLEKKPEDIQLKDLTNADGHTLLHIAAIVGNTPAAKILVESYPDMLIQKDKEDQTPLALALSNMHTETTECLLSKIETDNIHKDTLFSGTSGDELLVLAISSEEFELAGNLLSHYSKLDSDVVLMAIAQNFPCELSFWERKAVDLARILLRSYNNLDSDVVLMAIAQNYPSELSSWERRGPEFQDTPVSNDIIELPFVKRRVKIRHEASQVLLSVCKFIQLKISSDRHKDYYTNPVLEATRLNALDVVKVLVYHFPDAFWSASEDGHNVIQYAVINRSNKIYNLLYEMSEHKNVYKTSKDSYGNNLLHLAARLAPAKKLNLISGAALQIQYELQWYKEVERFVCPLNITQKNSSQETPQMVFTREHKGLVIEGEKWMKSTAESYTITAALITTIVFAAAITVPGGNNQDIGVPIFTNYPAFTIFAVSDAISLFTAVMSLLMFLSILTARFAEEDFLYKLPRKLIIGLVTLFISTTTMIIAFGAALFTVFGQKNASLLIPIGALTGLTIAFFVALQFPLVVDLMRATYGRRIFGRNTDHIPFNI</sequence>
<keyword evidence="2" id="KW-0812">Transmembrane</keyword>
<evidence type="ECO:0000259" key="4">
    <source>
        <dbReference type="Pfam" id="PF14244"/>
    </source>
</evidence>
<feature type="domain" description="Retrotransposon Copia-like N-terminal" evidence="4">
    <location>
        <begin position="32"/>
        <end position="66"/>
    </location>
</feature>
<dbReference type="Pfam" id="PF12796">
    <property type="entry name" value="Ank_2"/>
    <property type="match status" value="1"/>
</dbReference>
<dbReference type="Gene3D" id="1.25.40.20">
    <property type="entry name" value="Ankyrin repeat-containing domain"/>
    <property type="match status" value="2"/>
</dbReference>
<dbReference type="SUPFAM" id="SSF48403">
    <property type="entry name" value="Ankyrin repeat"/>
    <property type="match status" value="1"/>
</dbReference>
<accession>A0A2U1QCV6</accession>
<evidence type="ECO:0000259" key="3">
    <source>
        <dbReference type="Pfam" id="PF13962"/>
    </source>
</evidence>
<evidence type="ECO:0000313" key="6">
    <source>
        <dbReference type="Proteomes" id="UP000245207"/>
    </source>
</evidence>
<evidence type="ECO:0000256" key="1">
    <source>
        <dbReference type="PROSITE-ProRule" id="PRU00023"/>
    </source>
</evidence>
<dbReference type="InterPro" id="IPR026961">
    <property type="entry name" value="PGG_dom"/>
</dbReference>
<evidence type="ECO:0000256" key="2">
    <source>
        <dbReference type="SAM" id="Phobius"/>
    </source>
</evidence>
<dbReference type="PANTHER" id="PTHR24177:SF474">
    <property type="entry name" value="ANKYRIN REPEAT-CONTAINING DOMAIN, PGG DOMAIN, ANKYRIN REPEAT-CONTAINING DOMAIN SUPERFAMILY"/>
    <property type="match status" value="1"/>
</dbReference>
<dbReference type="InterPro" id="IPR029472">
    <property type="entry name" value="Copia-like_N"/>
</dbReference>
<feature type="transmembrane region" description="Helical" evidence="2">
    <location>
        <begin position="629"/>
        <end position="656"/>
    </location>
</feature>
<feature type="repeat" description="ANK" evidence="1">
    <location>
        <begin position="184"/>
        <end position="216"/>
    </location>
</feature>
<comment type="caution">
    <text evidence="5">The sequence shown here is derived from an EMBL/GenBank/DDBJ whole genome shotgun (WGS) entry which is preliminary data.</text>
</comment>
<proteinExistence type="predicted"/>
<dbReference type="STRING" id="35608.A0A2U1QCV6"/>
<dbReference type="InterPro" id="IPR036770">
    <property type="entry name" value="Ankyrin_rpt-contain_sf"/>
</dbReference>
<feature type="transmembrane region" description="Helical" evidence="2">
    <location>
        <begin position="589"/>
        <end position="617"/>
    </location>
</feature>
<keyword evidence="6" id="KW-1185">Reference proteome</keyword>
<dbReference type="Proteomes" id="UP000245207">
    <property type="component" value="Unassembled WGS sequence"/>
</dbReference>
<dbReference type="OrthoDB" id="769595at2759"/>
<dbReference type="AlphaFoldDB" id="A0A2U1QCV6"/>
<dbReference type="PANTHER" id="PTHR24177">
    <property type="entry name" value="CASKIN"/>
    <property type="match status" value="1"/>
</dbReference>